<evidence type="ECO:0000313" key="1">
    <source>
        <dbReference type="EMBL" id="SIT55822.1"/>
    </source>
</evidence>
<gene>
    <name evidence="1" type="ORF">BQ8794_240029</name>
</gene>
<protein>
    <submittedName>
        <fullName evidence="1">Uncharacterized protein</fullName>
    </submittedName>
</protein>
<keyword evidence="2" id="KW-1185">Reference proteome</keyword>
<evidence type="ECO:0000313" key="2">
    <source>
        <dbReference type="Proteomes" id="UP000188388"/>
    </source>
</evidence>
<reference evidence="2" key="1">
    <citation type="submission" date="2017-01" db="EMBL/GenBank/DDBJ databases">
        <authorList>
            <person name="Brunel B."/>
        </authorList>
    </citation>
    <scope>NUCLEOTIDE SEQUENCE [LARGE SCALE GENOMIC DNA]</scope>
</reference>
<proteinExistence type="predicted"/>
<accession>A0A1R3V7F9</accession>
<dbReference type="Proteomes" id="UP000188388">
    <property type="component" value="Unassembled WGS sequence"/>
</dbReference>
<dbReference type="EMBL" id="FTPD01000017">
    <property type="protein sequence ID" value="SIT55822.1"/>
    <property type="molecule type" value="Genomic_DNA"/>
</dbReference>
<dbReference type="AlphaFoldDB" id="A0A1R3V7F9"/>
<sequence>MDRFLDCDGTADTGYLCGFSGTDDYLAVDQHTVTIEDDQLWFGVHYSYSEERARRWPAAIQVTGGSLGIGGCTTVLSVLFAKPGPLGHA</sequence>
<dbReference type="STRING" id="1631249.BQ8794_240029"/>
<organism evidence="1 2">
    <name type="scientific">Mesorhizobium prunaredense</name>
    <dbReference type="NCBI Taxonomy" id="1631249"/>
    <lineage>
        <taxon>Bacteria</taxon>
        <taxon>Pseudomonadati</taxon>
        <taxon>Pseudomonadota</taxon>
        <taxon>Alphaproteobacteria</taxon>
        <taxon>Hyphomicrobiales</taxon>
        <taxon>Phyllobacteriaceae</taxon>
        <taxon>Mesorhizobium</taxon>
    </lineage>
</organism>
<name>A0A1R3V7F9_9HYPH</name>